<reference evidence="2" key="1">
    <citation type="submission" date="2025-08" db="UniProtKB">
        <authorList>
            <consortium name="RefSeq"/>
        </authorList>
    </citation>
    <scope>IDENTIFICATION</scope>
</reference>
<dbReference type="Proteomes" id="UP000189703">
    <property type="component" value="Unplaced"/>
</dbReference>
<dbReference type="FunCoup" id="A0A1U8QAP9">
    <property type="interactions" value="194"/>
</dbReference>
<dbReference type="InParanoid" id="A0A1U8QAP9"/>
<dbReference type="PANTHER" id="PTHR36379">
    <property type="entry name" value="PROTEIN PRD1"/>
    <property type="match status" value="1"/>
</dbReference>
<evidence type="ECO:0000313" key="2">
    <source>
        <dbReference type="RefSeq" id="XP_019055869.1"/>
    </source>
</evidence>
<dbReference type="PANTHER" id="PTHR36379:SF1">
    <property type="entry name" value="PUTATIVE RECOMBINATION INITIATION DEFECT 1-RELATED"/>
    <property type="match status" value="1"/>
</dbReference>
<gene>
    <name evidence="2" type="primary">LOC104612642</name>
</gene>
<protein>
    <submittedName>
        <fullName evidence="2">Protein PRD1 isoform X1</fullName>
    </submittedName>
</protein>
<dbReference type="OrthoDB" id="2019943at2759"/>
<keyword evidence="1" id="KW-1185">Reference proteome</keyword>
<dbReference type="STRING" id="4432.A0A1U8QAP9"/>
<accession>A0A1U8QAP9</accession>
<dbReference type="GeneID" id="104612642"/>
<dbReference type="Gene3D" id="1.25.10.10">
    <property type="entry name" value="Leucine-rich Repeat Variant"/>
    <property type="match status" value="2"/>
</dbReference>
<dbReference type="SUPFAM" id="SSF48371">
    <property type="entry name" value="ARM repeat"/>
    <property type="match status" value="1"/>
</dbReference>
<dbReference type="InterPro" id="IPR044968">
    <property type="entry name" value="PRD1"/>
</dbReference>
<name>A0A1U8QAP9_NELNU</name>
<evidence type="ECO:0000313" key="1">
    <source>
        <dbReference type="Proteomes" id="UP000189703"/>
    </source>
</evidence>
<organism evidence="1 2">
    <name type="scientific">Nelumbo nucifera</name>
    <name type="common">Sacred lotus</name>
    <dbReference type="NCBI Taxonomy" id="4432"/>
    <lineage>
        <taxon>Eukaryota</taxon>
        <taxon>Viridiplantae</taxon>
        <taxon>Streptophyta</taxon>
        <taxon>Embryophyta</taxon>
        <taxon>Tracheophyta</taxon>
        <taxon>Spermatophyta</taxon>
        <taxon>Magnoliopsida</taxon>
        <taxon>Proteales</taxon>
        <taxon>Nelumbonaceae</taxon>
        <taxon>Nelumbo</taxon>
    </lineage>
</organism>
<dbReference type="InterPro" id="IPR011989">
    <property type="entry name" value="ARM-like"/>
</dbReference>
<sequence length="1307" mass="145999">MYFREEYPYMHPWRNTEEEETTWPSCSQGHRSSLSLETSEGGSICLVCFCNLISNPASPTVHVSYALSQLSLAISHPPFLQSLRSFHAHLLISPLVQALSSFDDEQIARQAIDLVDNLCDSDDPSVFGDFIARITERLSSAALSWSRRQVYPLHCLGVLLNRQTDNTSCHIKDKGALIANLVTGLQLPSEEIRGEIFFVLYKLAILQDVSGYGDETDNLLASCPKLLYISLEALMKTQSDEVRLNCVALLTVLAQRGYFEHSFVEDLISNRHTEANISKQGAEVRIDMPPLIILFAEAIKAPLLSSDPQVQIGTVDLIFHCMSWDSDSSKHIQALVEESIADYVFEILRLSGYKDPVVISCLRVLGLLSTAEKAFKQRLAVGFPTLVPILRYVAEVPFHPVQSQLLKLIWSCIFDCPGIVSRSQLEELVLVLTGMFKRHTSGEMGMLPEVFTMACSIFVALLKSPSSHSIPTLRTSLQEAMTNAILSCLCVPPRHPNELIVYSLYLLKEIYAYSHEDNLVIDMNNMELGNNVIELCKAHILPWLVKVVDGVEEEIILGVLETFHLILLQESDVHCKKFAESLASSSWFSLSFGCLGLFPTENMKWRVYLMLSSIIDRVLGHECGQPIRDAASYMPSDPLDLLFLLGQKSSHDLNLISCQSAVLSILYASSLYDERLADDKQVLASLEQYVLLNSSNFLDGIIDSVTMMQLVHLYSLFRGIAKISYQIPYSPEAEKLLLHLVVEKECNILCWRIHPRGLKWLFQQEGIIGHLSHEILSFCRSNGTKGTNIINHGTKIQMIEVEDIAKLVQADDNHGAILLVSLLKHLQEEGEEDDITSVVNFIVKIINIFPASSDQLCLHGIGNAIHSLYCYSTYCSLPCNFITCSILVFNILCSVQPKTLFDDEVWFPVAIKLLEFLIPTIIADTCNHEGLLVLGIFSLILHHHSTNGVLPDASKAILLNTSLASKINNAICAACSKGYALVEHDAETVTGETLIFVLLLNFFSLRSLHALLPENLDWLSFLQSSPNGIQPLSFICICCHDLCRLMHFGSPPVKLVASHCLLEMMTTITDQRHNKHDELKCSMGYLKSVMSVLEGLVFNSDTRVAMNSALCLSMILGWEKLGMQEASVVRDGKWCRLVVEELVLSLTAPGLASTSFRNYHKPASKIAIALLRLDQVPKWMPSVFDHSCISGIIKNLSASNVSAEMARLFRELLIHDYLNAEQILGLNGVFQACRKHVYKDNYQKCNTEEHLEKVVAIPDDLSKISEFLLHLISSDCTEHVASGGVQTSDKKLLEEIEMFFQESSARE</sequence>
<proteinExistence type="predicted"/>
<dbReference type="GO" id="GO:0042138">
    <property type="term" value="P:meiotic DNA double-strand break formation"/>
    <property type="evidence" value="ECO:0000318"/>
    <property type="project" value="GO_Central"/>
</dbReference>
<dbReference type="OMA" id="HCHDLCR"/>
<dbReference type="RefSeq" id="XP_019055869.1">
    <property type="nucleotide sequence ID" value="XM_019200324.1"/>
</dbReference>
<dbReference type="InterPro" id="IPR016024">
    <property type="entry name" value="ARM-type_fold"/>
</dbReference>